<feature type="chain" id="PRO_5043755535" description="D-glucuronyl C5-epimerase C-terminal domain-containing protein" evidence="1">
    <location>
        <begin position="24"/>
        <end position="549"/>
    </location>
</feature>
<protein>
    <recommendedName>
        <fullName evidence="2">D-glucuronyl C5-epimerase C-terminal domain-containing protein</fullName>
    </recommendedName>
</protein>
<evidence type="ECO:0000313" key="3">
    <source>
        <dbReference type="EMBL" id="KNE28170.1"/>
    </source>
</evidence>
<sequence>MRFIGKYIFALALGSACAAAVSAECPAIPPAQRTLFISGETYATTNGFSLREDGIVLFDYGKAFNNLGKWADPYFNTNYALALYRDYLDTQCKDEKLRKKFLRVADWMIQEGKARGEMLVWEYPFSDPNFQLDPGWVSGIGQSRMAGVLVRAHAMTGEQKYQDAAKKAMAAYEHPISEGGVMTFDGDVAWIEEMADPKGNSFKVLNGHVTGLAGIMDYYAVTREQKWKALIAKTVAAVKRDVHLFDAGFSSYYSLKMPSTERPIAPRLEYNAHHVGQLIWMYEEFKDPTFLEWAMRFHAYDANQDKYSASNSIDPVAHGPEGVKALYGDHYWSTGTFPADLIINMPAADRVKGVAIDANLMIERPVNFSVTAWKNGTKVAEKIITNNQLRHLDIMFPQPIEADKVIATFEDTSGKDVLAIKMMMILRDVPHYGAVMNECNATFRRIIPHPVLGFAGGSPVAPRCDGWIILPREFAEAKLYIDAAQDGKGDFKASYSDDLLTWTPAGTIPAHGGDLDLNAGKFVRLDFKTTVGATSKIWLGNPTVQTAHR</sequence>
<dbReference type="PROSITE" id="PS51257">
    <property type="entry name" value="PROKAR_LIPOPROTEIN"/>
    <property type="match status" value="1"/>
</dbReference>
<evidence type="ECO:0000259" key="2">
    <source>
        <dbReference type="Pfam" id="PF06662"/>
    </source>
</evidence>
<proteinExistence type="predicted"/>
<evidence type="ECO:0000256" key="1">
    <source>
        <dbReference type="SAM" id="SignalP"/>
    </source>
</evidence>
<dbReference type="AlphaFoldDB" id="A0AAW3I8E4"/>
<dbReference type="Proteomes" id="UP000037511">
    <property type="component" value="Unassembled WGS sequence"/>
</dbReference>
<dbReference type="InterPro" id="IPR039721">
    <property type="entry name" value="C5-epimerase"/>
</dbReference>
<feature type="domain" description="D-glucuronyl C5-epimerase C-terminal" evidence="2">
    <location>
        <begin position="118"/>
        <end position="297"/>
    </location>
</feature>
<comment type="caution">
    <text evidence="3">The sequence shown here is derived from an EMBL/GenBank/DDBJ whole genome shotgun (WGS) entry which is preliminary data.</text>
</comment>
<feature type="signal peptide" evidence="1">
    <location>
        <begin position="1"/>
        <end position="23"/>
    </location>
</feature>
<dbReference type="InterPro" id="IPR010598">
    <property type="entry name" value="C5-epim_C"/>
</dbReference>
<keyword evidence="1" id="KW-0732">Signal</keyword>
<dbReference type="GO" id="GO:0015012">
    <property type="term" value="P:heparan sulfate proteoglycan biosynthetic process"/>
    <property type="evidence" value="ECO:0007669"/>
    <property type="project" value="InterPro"/>
</dbReference>
<dbReference type="GO" id="GO:0005975">
    <property type="term" value="P:carbohydrate metabolic process"/>
    <property type="evidence" value="ECO:0007669"/>
    <property type="project" value="InterPro"/>
</dbReference>
<dbReference type="RefSeq" id="WP_050446334.1">
    <property type="nucleotide sequence ID" value="NZ_LGVG01000008.1"/>
</dbReference>
<dbReference type="PANTHER" id="PTHR13174:SF3">
    <property type="entry name" value="D-GLUCURONYL C5-EPIMERASE"/>
    <property type="match status" value="1"/>
</dbReference>
<reference evidence="3 4" key="1">
    <citation type="submission" date="2015-07" db="EMBL/GenBank/DDBJ databases">
        <title>Draft genome of Achromobacter spanius.</title>
        <authorList>
            <person name="Wang X."/>
        </authorList>
    </citation>
    <scope>NUCLEOTIDE SEQUENCE [LARGE SCALE GENOMIC DNA]</scope>
    <source>
        <strain evidence="3 4">CGMCC9173</strain>
    </source>
</reference>
<gene>
    <name evidence="3" type="ORF">AFM18_08370</name>
</gene>
<dbReference type="Pfam" id="PF06662">
    <property type="entry name" value="C5-epim_C"/>
    <property type="match status" value="1"/>
</dbReference>
<organism evidence="3 4">
    <name type="scientific">Achromobacter spanius</name>
    <dbReference type="NCBI Taxonomy" id="217203"/>
    <lineage>
        <taxon>Bacteria</taxon>
        <taxon>Pseudomonadati</taxon>
        <taxon>Pseudomonadota</taxon>
        <taxon>Betaproteobacteria</taxon>
        <taxon>Burkholderiales</taxon>
        <taxon>Alcaligenaceae</taxon>
        <taxon>Achromobacter</taxon>
    </lineage>
</organism>
<accession>A0AAW3I8E4</accession>
<evidence type="ECO:0000313" key="4">
    <source>
        <dbReference type="Proteomes" id="UP000037511"/>
    </source>
</evidence>
<dbReference type="InterPro" id="IPR008928">
    <property type="entry name" value="6-hairpin_glycosidase_sf"/>
</dbReference>
<dbReference type="EMBL" id="LGVG01000008">
    <property type="protein sequence ID" value="KNE28170.1"/>
    <property type="molecule type" value="Genomic_DNA"/>
</dbReference>
<dbReference type="GO" id="GO:0047464">
    <property type="term" value="F:heparosan-N-sulfate-glucuronate 5-epimerase activity"/>
    <property type="evidence" value="ECO:0007669"/>
    <property type="project" value="InterPro"/>
</dbReference>
<name>A0AAW3I8E4_9BURK</name>
<dbReference type="SUPFAM" id="SSF48208">
    <property type="entry name" value="Six-hairpin glycosidases"/>
    <property type="match status" value="1"/>
</dbReference>
<dbReference type="PANTHER" id="PTHR13174">
    <property type="entry name" value="D-GLUCURONYL C5-EPIMERASE"/>
    <property type="match status" value="1"/>
</dbReference>